<dbReference type="InterPro" id="IPR011583">
    <property type="entry name" value="Chitinase_II/V-like_cat"/>
</dbReference>
<dbReference type="EMBL" id="MFZI01000049">
    <property type="protein sequence ID" value="OGK19407.1"/>
    <property type="molecule type" value="Genomic_DNA"/>
</dbReference>
<evidence type="ECO:0000313" key="3">
    <source>
        <dbReference type="Proteomes" id="UP000177026"/>
    </source>
</evidence>
<proteinExistence type="predicted"/>
<protein>
    <recommendedName>
        <fullName evidence="1">GH18 domain-containing protein</fullName>
    </recommendedName>
</protein>
<dbReference type="PROSITE" id="PS51910">
    <property type="entry name" value="GH18_2"/>
    <property type="match status" value="1"/>
</dbReference>
<dbReference type="PANTHER" id="PTHR46066">
    <property type="entry name" value="CHITINASE DOMAIN-CONTAINING PROTEIN 1 FAMILY MEMBER"/>
    <property type="match status" value="1"/>
</dbReference>
<evidence type="ECO:0000259" key="1">
    <source>
        <dbReference type="PROSITE" id="PS51910"/>
    </source>
</evidence>
<sequence length="369" mass="42421">MKKILIFIICFLLISLGSAIFRQRQPTRTVSPKPIFPTQIPTPSVDTPIKETSAIFVPYWDVSAPNTYFSQYDRIIYFGVSANTNGVDRNEVGYQSIEAFLSAVPDDKKRLLTLRMLNTEAIYSVLENEKNQDTIIEETVNLAKQYAFDGIVLDLELSSSLKTDTAGNINKFVQQFYSGAKKYYIPFSVLVYGDIFYRGRPYDLAFLAKNSDEIMIMAYDFHKSGGEPGPNFPFGSNKGQEYNFQRMISDFISSVPKEKITVVFGMFGYDWLVDERKLPIRPAKALSLNEIHTQFFPCDLENCLVRRDETSSETEINYIISAKTPDEQGVYRIDYHIVWFEDEESVAIKKEWLREKGMVSTAYWAYGYF</sequence>
<dbReference type="SUPFAM" id="SSF51445">
    <property type="entry name" value="(Trans)glycosidases"/>
    <property type="match status" value="1"/>
</dbReference>
<dbReference type="InterPro" id="IPR029070">
    <property type="entry name" value="Chitinase_insertion_sf"/>
</dbReference>
<name>A0A1F7GKI1_9BACT</name>
<dbReference type="AlphaFoldDB" id="A0A1F7GKI1"/>
<dbReference type="GO" id="GO:0005975">
    <property type="term" value="P:carbohydrate metabolic process"/>
    <property type="evidence" value="ECO:0007669"/>
    <property type="project" value="InterPro"/>
</dbReference>
<comment type="caution">
    <text evidence="2">The sequence shown here is derived from an EMBL/GenBank/DDBJ whole genome shotgun (WGS) entry which is preliminary data.</text>
</comment>
<dbReference type="GO" id="GO:0008061">
    <property type="term" value="F:chitin binding"/>
    <property type="evidence" value="ECO:0007669"/>
    <property type="project" value="InterPro"/>
</dbReference>
<gene>
    <name evidence="2" type="ORF">A2866_01705</name>
</gene>
<reference evidence="2 3" key="1">
    <citation type="journal article" date="2016" name="Nat. Commun.">
        <title>Thousands of microbial genomes shed light on interconnected biogeochemical processes in an aquifer system.</title>
        <authorList>
            <person name="Anantharaman K."/>
            <person name="Brown C.T."/>
            <person name="Hug L.A."/>
            <person name="Sharon I."/>
            <person name="Castelle C.J."/>
            <person name="Probst A.J."/>
            <person name="Thomas B.C."/>
            <person name="Singh A."/>
            <person name="Wilkins M.J."/>
            <person name="Karaoz U."/>
            <person name="Brodie E.L."/>
            <person name="Williams K.H."/>
            <person name="Hubbard S.S."/>
            <person name="Banfield J.F."/>
        </authorList>
    </citation>
    <scope>NUCLEOTIDE SEQUENCE [LARGE SCALE GENOMIC DNA]</scope>
</reference>
<dbReference type="Pfam" id="PF00704">
    <property type="entry name" value="Glyco_hydro_18"/>
    <property type="match status" value="1"/>
</dbReference>
<dbReference type="PANTHER" id="PTHR46066:SF2">
    <property type="entry name" value="CHITINASE DOMAIN-CONTAINING PROTEIN 1"/>
    <property type="match status" value="1"/>
</dbReference>
<dbReference type="InterPro" id="IPR001223">
    <property type="entry name" value="Glyco_hydro18_cat"/>
</dbReference>
<dbReference type="SMART" id="SM00636">
    <property type="entry name" value="Glyco_18"/>
    <property type="match status" value="1"/>
</dbReference>
<accession>A0A1F7GKI1</accession>
<evidence type="ECO:0000313" key="2">
    <source>
        <dbReference type="EMBL" id="OGK19407.1"/>
    </source>
</evidence>
<dbReference type="InterPro" id="IPR017853">
    <property type="entry name" value="GH"/>
</dbReference>
<feature type="domain" description="GH18" evidence="1">
    <location>
        <begin position="50"/>
        <end position="369"/>
    </location>
</feature>
<dbReference type="Proteomes" id="UP000177026">
    <property type="component" value="Unassembled WGS sequence"/>
</dbReference>
<dbReference type="Gene3D" id="3.20.20.80">
    <property type="entry name" value="Glycosidases"/>
    <property type="match status" value="1"/>
</dbReference>
<organism evidence="2 3">
    <name type="scientific">Candidatus Roizmanbacteria bacterium RIFCSPHIGHO2_01_FULL_39_8</name>
    <dbReference type="NCBI Taxonomy" id="1802033"/>
    <lineage>
        <taxon>Bacteria</taxon>
        <taxon>Candidatus Roizmaniibacteriota</taxon>
    </lineage>
</organism>
<dbReference type="Gene3D" id="3.10.50.10">
    <property type="match status" value="1"/>
</dbReference>